<evidence type="ECO:0000256" key="3">
    <source>
        <dbReference type="SAM" id="MobiDB-lite"/>
    </source>
</evidence>
<evidence type="ECO:0000313" key="4">
    <source>
        <dbReference type="EMBL" id="CAD8069128.1"/>
    </source>
</evidence>
<proteinExistence type="inferred from homology"/>
<reference evidence="4" key="1">
    <citation type="submission" date="2021-01" db="EMBL/GenBank/DDBJ databases">
        <authorList>
            <consortium name="Genoscope - CEA"/>
            <person name="William W."/>
        </authorList>
    </citation>
    <scope>NUCLEOTIDE SEQUENCE</scope>
</reference>
<accession>A0A8S1LLN8</accession>
<comment type="caution">
    <text evidence="4">The sequence shown here is derived from an EMBL/GenBank/DDBJ whole genome shotgun (WGS) entry which is preliminary data.</text>
</comment>
<evidence type="ECO:0000256" key="1">
    <source>
        <dbReference type="ARBA" id="ARBA00006180"/>
    </source>
</evidence>
<sequence>MFLNFGRFFGFGFQSKMDTLLKQDNLTLETILNEEDILAELKNSSSGKFADFIVSHPFEYKKMIHYITNDATDLSDKNTCIKYPFMISEILGSENEKLINFLFEKQGDTSQEETQISSQDQTTENQPQDIQNDNEQLRQMLLPDLLSLLENDSLLITSGGYFAKIISAIIHKRGFDFWAYLKQYPRIISNLFKHSSIRHITEIFEKLIILDTCQEEHEERFFIEERQNLIVRLLKYLNVQSHSNVIITNICESLIEVYKRVLMSLDGMTVLREILLTVEKPQFFMNLAIQTQNSTVYNLLNVQYDFYNKMSQLENKPYEIDFAAFYRPILDISAGTLTQQDLFRVSFETTYGAIIKPLGDSKLQLIQLIIQLISRQELAIIIEKGEIFQQVINLVVTYSTNNQLHIIFQKMVEAIVDSKNAHLHELFFEDTNFLKFLITNNGTEERTKKYGYKGILTKITNYINSPNVFQQYQIIQSAIASIQNEWLKYIEELKQINEIEQTWLLGINPRFREQVNVDSYSPPLQWPEPLGSEQYKNTNNPSTQTNENEKECEDNNTNNNQTEEIQQNEQAALQIVPRKEEENIEQEEESQQQKIQEQTEETPVQVQDVQIEQEEESQPQQNQEQEKEASLPAQDFQIEQENKQISEQTIEIEQDSQASQEQEKQQEQAIVQEVQQNEQPNQEKIEQNLEEQKLIQEQPKMEEPQIEQQELLPETENHENKEQLEVKQESPHEA</sequence>
<feature type="compositionally biased region" description="Basic and acidic residues" evidence="3">
    <location>
        <begin position="715"/>
        <end position="734"/>
    </location>
</feature>
<dbReference type="GO" id="GO:0019888">
    <property type="term" value="F:protein phosphatase regulator activity"/>
    <property type="evidence" value="ECO:0007669"/>
    <property type="project" value="TreeGrafter"/>
</dbReference>
<feature type="region of interest" description="Disordered" evidence="3">
    <location>
        <begin position="522"/>
        <end position="559"/>
    </location>
</feature>
<keyword evidence="2" id="KW-0131">Cell cycle</keyword>
<dbReference type="OrthoDB" id="295029at2759"/>
<dbReference type="EMBL" id="CAJJDN010000025">
    <property type="protein sequence ID" value="CAD8069128.1"/>
    <property type="molecule type" value="Genomic_DNA"/>
</dbReference>
<feature type="compositionally biased region" description="Polar residues" evidence="3">
    <location>
        <begin position="534"/>
        <end position="544"/>
    </location>
</feature>
<evidence type="ECO:0000313" key="5">
    <source>
        <dbReference type="Proteomes" id="UP000692954"/>
    </source>
</evidence>
<dbReference type="Proteomes" id="UP000692954">
    <property type="component" value="Unassembled WGS sequence"/>
</dbReference>
<feature type="compositionally biased region" description="Polar residues" evidence="3">
    <location>
        <begin position="637"/>
        <end position="649"/>
    </location>
</feature>
<organism evidence="4 5">
    <name type="scientific">Paramecium sonneborni</name>
    <dbReference type="NCBI Taxonomy" id="65129"/>
    <lineage>
        <taxon>Eukaryota</taxon>
        <taxon>Sar</taxon>
        <taxon>Alveolata</taxon>
        <taxon>Ciliophora</taxon>
        <taxon>Intramacronucleata</taxon>
        <taxon>Oligohymenophorea</taxon>
        <taxon>Peniculida</taxon>
        <taxon>Parameciidae</taxon>
        <taxon>Paramecium</taxon>
    </lineage>
</organism>
<evidence type="ECO:0000256" key="2">
    <source>
        <dbReference type="ARBA" id="ARBA00023306"/>
    </source>
</evidence>
<name>A0A8S1LLN8_9CILI</name>
<feature type="compositionally biased region" description="Low complexity" evidence="3">
    <location>
        <begin position="592"/>
        <end position="610"/>
    </location>
</feature>
<dbReference type="PANTHER" id="PTHR12634:SF8">
    <property type="entry name" value="FIERY MOUNTAIN, ISOFORM D"/>
    <property type="match status" value="1"/>
</dbReference>
<dbReference type="AlphaFoldDB" id="A0A8S1LLN8"/>
<dbReference type="GO" id="GO:0019903">
    <property type="term" value="F:protein phosphatase binding"/>
    <property type="evidence" value="ECO:0007669"/>
    <property type="project" value="InterPro"/>
</dbReference>
<protein>
    <submittedName>
        <fullName evidence="4">Uncharacterized protein</fullName>
    </submittedName>
</protein>
<feature type="region of interest" description="Disordered" evidence="3">
    <location>
        <begin position="579"/>
        <end position="734"/>
    </location>
</feature>
<comment type="similarity">
    <text evidence="1">Belongs to the SAPS family.</text>
</comment>
<dbReference type="InterPro" id="IPR007587">
    <property type="entry name" value="SAPS"/>
</dbReference>
<keyword evidence="5" id="KW-1185">Reference proteome</keyword>
<feature type="compositionally biased region" description="Low complexity" evidence="3">
    <location>
        <begin position="667"/>
        <end position="680"/>
    </location>
</feature>
<gene>
    <name evidence="4" type="ORF">PSON_ATCC_30995.1.T0250093</name>
</gene>
<feature type="compositionally biased region" description="Basic and acidic residues" evidence="3">
    <location>
        <begin position="681"/>
        <end position="703"/>
    </location>
</feature>
<dbReference type="PANTHER" id="PTHR12634">
    <property type="entry name" value="SIT4 YEAST -ASSOCIATING PROTEIN-RELATED"/>
    <property type="match status" value="1"/>
</dbReference>